<keyword evidence="4" id="KW-1185">Reference proteome</keyword>
<dbReference type="Pfam" id="PF00098">
    <property type="entry name" value="zf-CCHC"/>
    <property type="match status" value="1"/>
</dbReference>
<gene>
    <name evidence="5" type="primary">LOC117183657</name>
</gene>
<evidence type="ECO:0000256" key="2">
    <source>
        <dbReference type="SAM" id="MobiDB-lite"/>
    </source>
</evidence>
<dbReference type="KEGG" id="dpo:117183657"/>
<reference evidence="5" key="2">
    <citation type="submission" date="2025-08" db="UniProtKB">
        <authorList>
            <consortium name="RefSeq"/>
        </authorList>
    </citation>
    <scope>IDENTIFICATION</scope>
    <source>
        <strain evidence="5">MV-25-SWS-2005</strain>
        <tissue evidence="5">Whole body</tissue>
    </source>
</reference>
<dbReference type="Gene3D" id="4.10.60.10">
    <property type="entry name" value="Zinc finger, CCHC-type"/>
    <property type="match status" value="1"/>
</dbReference>
<sequence>MAEETMANIDKEKIVEWLLEKEIIFPASATLRQLRKLAISGGMDEVSESLVNKSDIESEEKVSENEQIDDMKEEELLDAAIRVAEKKKKLAALMVMDNHVTDDIRMVKQLIAPFSASENDEASEWVLNFERICGGVNESSNFKLRCVRMLMKAGTEADLFMRVDKSRTYDEFKGNFLKTFGRSNSTADVVLLLKETFFNPEKNSVMGYILRMEEIAMRADIEEKLTVQFIIDGFRDRSSSIALLYSASTIGKLKELARQYEALRKSTQTNFRRTGMTASGNDRSQARCYNCSAHGHYASSCPAPKREKGSCFQCGSMQHQVKDCQQKPMSAQRSVGTASNPPMDDREENNIFVPIVNQRY</sequence>
<evidence type="ECO:0000256" key="1">
    <source>
        <dbReference type="PROSITE-ProRule" id="PRU00047"/>
    </source>
</evidence>
<evidence type="ECO:0000313" key="4">
    <source>
        <dbReference type="Proteomes" id="UP000001819"/>
    </source>
</evidence>
<evidence type="ECO:0000259" key="3">
    <source>
        <dbReference type="PROSITE" id="PS50158"/>
    </source>
</evidence>
<dbReference type="InterPro" id="IPR036875">
    <property type="entry name" value="Znf_CCHC_sf"/>
</dbReference>
<keyword evidence="1" id="KW-0863">Zinc-finger</keyword>
<dbReference type="AlphaFoldDB" id="A0A6I8VTD7"/>
<feature type="domain" description="CCHC-type" evidence="3">
    <location>
        <begin position="311"/>
        <end position="326"/>
    </location>
</feature>
<proteinExistence type="predicted"/>
<organism evidence="4 5">
    <name type="scientific">Drosophila pseudoobscura pseudoobscura</name>
    <name type="common">Fruit fly</name>
    <dbReference type="NCBI Taxonomy" id="46245"/>
    <lineage>
        <taxon>Eukaryota</taxon>
        <taxon>Metazoa</taxon>
        <taxon>Ecdysozoa</taxon>
        <taxon>Arthropoda</taxon>
        <taxon>Hexapoda</taxon>
        <taxon>Insecta</taxon>
        <taxon>Pterygota</taxon>
        <taxon>Neoptera</taxon>
        <taxon>Endopterygota</taxon>
        <taxon>Diptera</taxon>
        <taxon>Brachycera</taxon>
        <taxon>Muscomorpha</taxon>
        <taxon>Ephydroidea</taxon>
        <taxon>Drosophilidae</taxon>
        <taxon>Drosophila</taxon>
        <taxon>Sophophora</taxon>
    </lineage>
</organism>
<dbReference type="SUPFAM" id="SSF57756">
    <property type="entry name" value="Retrovirus zinc finger-like domains"/>
    <property type="match status" value="1"/>
</dbReference>
<feature type="domain" description="CCHC-type" evidence="3">
    <location>
        <begin position="287"/>
        <end position="302"/>
    </location>
</feature>
<evidence type="ECO:0000313" key="5">
    <source>
        <dbReference type="RefSeq" id="XP_033234178.1"/>
    </source>
</evidence>
<accession>A0A6I8VTD7</accession>
<dbReference type="InParanoid" id="A0A6I8VTD7"/>
<keyword evidence="1" id="KW-0479">Metal-binding</keyword>
<reference evidence="4" key="1">
    <citation type="submission" date="2024-06" db="UniProtKB">
        <authorList>
            <consortium name="RefSeq"/>
        </authorList>
    </citation>
    <scope>NUCLEOTIDE SEQUENCE [LARGE SCALE GENOMIC DNA]</scope>
    <source>
        <strain evidence="4">MV2-25</strain>
    </source>
</reference>
<feature type="compositionally biased region" description="Polar residues" evidence="2">
    <location>
        <begin position="327"/>
        <end position="340"/>
    </location>
</feature>
<dbReference type="SMART" id="SM00343">
    <property type="entry name" value="ZnF_C2HC"/>
    <property type="match status" value="2"/>
</dbReference>
<dbReference type="RefSeq" id="XP_033234178.1">
    <property type="nucleotide sequence ID" value="XM_033378287.1"/>
</dbReference>
<name>A0A6I8VTD7_DROPS</name>
<dbReference type="PROSITE" id="PS50158">
    <property type="entry name" value="ZF_CCHC"/>
    <property type="match status" value="2"/>
</dbReference>
<dbReference type="GO" id="GO:0003676">
    <property type="term" value="F:nucleic acid binding"/>
    <property type="evidence" value="ECO:0007669"/>
    <property type="project" value="InterPro"/>
</dbReference>
<dbReference type="Proteomes" id="UP000001819">
    <property type="component" value="Chromosome 3"/>
</dbReference>
<protein>
    <recommendedName>
        <fullName evidence="3">CCHC-type domain-containing protein</fullName>
    </recommendedName>
</protein>
<dbReference type="GO" id="GO:0008270">
    <property type="term" value="F:zinc ion binding"/>
    <property type="evidence" value="ECO:0007669"/>
    <property type="project" value="UniProtKB-KW"/>
</dbReference>
<keyword evidence="1" id="KW-0862">Zinc</keyword>
<dbReference type="InterPro" id="IPR001878">
    <property type="entry name" value="Znf_CCHC"/>
</dbReference>
<feature type="region of interest" description="Disordered" evidence="2">
    <location>
        <begin position="325"/>
        <end position="347"/>
    </location>
</feature>